<feature type="compositionally biased region" description="Basic and acidic residues" evidence="2">
    <location>
        <begin position="95"/>
        <end position="108"/>
    </location>
</feature>
<proteinExistence type="predicted"/>
<reference evidence="4 5" key="1">
    <citation type="submission" date="2021-08" db="EMBL/GenBank/DDBJ databases">
        <title>Draft Genome Sequence of Phanerochaete sordida strain YK-624.</title>
        <authorList>
            <person name="Mori T."/>
            <person name="Dohra H."/>
            <person name="Suzuki T."/>
            <person name="Kawagishi H."/>
            <person name="Hirai H."/>
        </authorList>
    </citation>
    <scope>NUCLEOTIDE SEQUENCE [LARGE SCALE GENOMIC DNA]</scope>
    <source>
        <strain evidence="4 5">YK-624</strain>
    </source>
</reference>
<keyword evidence="5" id="KW-1185">Reference proteome</keyword>
<dbReference type="GO" id="GO:0008270">
    <property type="term" value="F:zinc ion binding"/>
    <property type="evidence" value="ECO:0007669"/>
    <property type="project" value="UniProtKB-KW"/>
</dbReference>
<dbReference type="GO" id="GO:0006355">
    <property type="term" value="P:regulation of DNA-templated transcription"/>
    <property type="evidence" value="ECO:0007669"/>
    <property type="project" value="InterPro"/>
</dbReference>
<evidence type="ECO:0000256" key="1">
    <source>
        <dbReference type="PROSITE-ProRule" id="PRU00094"/>
    </source>
</evidence>
<protein>
    <recommendedName>
        <fullName evidence="3">GATA-type domain-containing protein</fullName>
    </recommendedName>
</protein>
<dbReference type="EMBL" id="BPQB01000178">
    <property type="protein sequence ID" value="GJF00648.1"/>
    <property type="molecule type" value="Genomic_DNA"/>
</dbReference>
<dbReference type="Proteomes" id="UP000703269">
    <property type="component" value="Unassembled WGS sequence"/>
</dbReference>
<name>A0A9P3LPF0_9APHY</name>
<gene>
    <name evidence="4" type="ORF">PsYK624_169440</name>
</gene>
<dbReference type="InterPro" id="IPR013088">
    <property type="entry name" value="Znf_NHR/GATA"/>
</dbReference>
<dbReference type="AlphaFoldDB" id="A0A9P3LPF0"/>
<dbReference type="SMART" id="SM00401">
    <property type="entry name" value="ZnF_GATA"/>
    <property type="match status" value="1"/>
</dbReference>
<evidence type="ECO:0000259" key="3">
    <source>
        <dbReference type="PROSITE" id="PS50114"/>
    </source>
</evidence>
<evidence type="ECO:0000313" key="4">
    <source>
        <dbReference type="EMBL" id="GJF00648.1"/>
    </source>
</evidence>
<feature type="compositionally biased region" description="Pro residues" evidence="2">
    <location>
        <begin position="155"/>
        <end position="173"/>
    </location>
</feature>
<comment type="caution">
    <text evidence="4">The sequence shown here is derived from an EMBL/GenBank/DDBJ whole genome shotgun (WGS) entry which is preliminary data.</text>
</comment>
<feature type="region of interest" description="Disordered" evidence="2">
    <location>
        <begin position="1"/>
        <end position="211"/>
    </location>
</feature>
<organism evidence="4 5">
    <name type="scientific">Phanerochaete sordida</name>
    <dbReference type="NCBI Taxonomy" id="48140"/>
    <lineage>
        <taxon>Eukaryota</taxon>
        <taxon>Fungi</taxon>
        <taxon>Dikarya</taxon>
        <taxon>Basidiomycota</taxon>
        <taxon>Agaricomycotina</taxon>
        <taxon>Agaricomycetes</taxon>
        <taxon>Polyporales</taxon>
        <taxon>Phanerochaetaceae</taxon>
        <taxon>Phanerochaete</taxon>
    </lineage>
</organism>
<sequence>MSPRASPRHSPPGSPVQSLRHLQDGPPSRRDSPPSAAIDPALSDPRTGNPSVHYHYHHHPPPPPPPGYYAVDRWHHQQPNFAQPVYQHPHHRYPPHPDDMPHRVDPADRSGSISHRQQEDRGPYDHPNTHPSPPPIAAIHNSPAPSQASEQVASPSPPVPQPAYYQGPPPNGPPMHQAYPYPPHARYPADPAVQMPPGYPPSSHYAPPPVFEQPSYIIHTDDAATKLNDRVRRKCYNCRTTDTSTWRRSSLTPGKVLCNKCGLFERTHSRPRPEQFPHKRGPIVTGSFKSSRSPPPQSRLPPMQHHMAPLPPHHYDHPSIAPLMPQRADGHPQYAQPPPPGGGGSPNPSAIGNLLNSPPAGGAPPAQGSPVPAHASASGGGAAPSGAVAPAENGGGQGSSANGHSLKRPRSPSADRSPRQEQRSPPYAYRAPASAASAA</sequence>
<dbReference type="InterPro" id="IPR000679">
    <property type="entry name" value="Znf_GATA"/>
</dbReference>
<dbReference type="Gene3D" id="3.30.50.10">
    <property type="entry name" value="Erythroid Transcription Factor GATA-1, subunit A"/>
    <property type="match status" value="1"/>
</dbReference>
<evidence type="ECO:0000313" key="5">
    <source>
        <dbReference type="Proteomes" id="UP000703269"/>
    </source>
</evidence>
<feature type="domain" description="GATA-type" evidence="3">
    <location>
        <begin position="229"/>
        <end position="292"/>
    </location>
</feature>
<dbReference type="OrthoDB" id="515401at2759"/>
<dbReference type="PROSITE" id="PS50114">
    <property type="entry name" value="GATA_ZN_FINGER_2"/>
    <property type="match status" value="1"/>
</dbReference>
<feature type="compositionally biased region" description="Low complexity" evidence="2">
    <location>
        <begin position="423"/>
        <end position="439"/>
    </location>
</feature>
<feature type="compositionally biased region" description="Basic and acidic residues" evidence="2">
    <location>
        <begin position="116"/>
        <end position="128"/>
    </location>
</feature>
<dbReference type="GO" id="GO:0043565">
    <property type="term" value="F:sequence-specific DNA binding"/>
    <property type="evidence" value="ECO:0007669"/>
    <property type="project" value="InterPro"/>
</dbReference>
<dbReference type="SUPFAM" id="SSF57716">
    <property type="entry name" value="Glucocorticoid receptor-like (DNA-binding domain)"/>
    <property type="match status" value="1"/>
</dbReference>
<feature type="compositionally biased region" description="Low complexity" evidence="2">
    <location>
        <begin position="358"/>
        <end position="377"/>
    </location>
</feature>
<feature type="compositionally biased region" description="Low complexity" evidence="2">
    <location>
        <begin position="142"/>
        <end position="154"/>
    </location>
</feature>
<dbReference type="CDD" id="cd00202">
    <property type="entry name" value="ZnF_GATA"/>
    <property type="match status" value="1"/>
</dbReference>
<dbReference type="Pfam" id="PF00320">
    <property type="entry name" value="GATA"/>
    <property type="match status" value="1"/>
</dbReference>
<evidence type="ECO:0000256" key="2">
    <source>
        <dbReference type="SAM" id="MobiDB-lite"/>
    </source>
</evidence>
<feature type="compositionally biased region" description="Basic and acidic residues" evidence="2">
    <location>
        <begin position="21"/>
        <end position="32"/>
    </location>
</feature>
<keyword evidence="1" id="KW-0863">Zinc-finger</keyword>
<feature type="region of interest" description="Disordered" evidence="2">
    <location>
        <begin position="269"/>
        <end position="439"/>
    </location>
</feature>
<keyword evidence="1" id="KW-0862">Zinc</keyword>
<accession>A0A9P3LPF0</accession>
<keyword evidence="1" id="KW-0479">Metal-binding</keyword>